<proteinExistence type="inferred from homology"/>
<keyword evidence="8" id="KW-1185">Reference proteome</keyword>
<evidence type="ECO:0000256" key="1">
    <source>
        <dbReference type="ARBA" id="ARBA00009998"/>
    </source>
</evidence>
<gene>
    <name evidence="7" type="primary">xseB</name>
    <name evidence="7" type="ORF">H9Q76_04535</name>
</gene>
<keyword evidence="3" id="KW-0540">Nuclease</keyword>
<organism evidence="7 8">
    <name type="scientific">Wujia chipingensis</name>
    <dbReference type="NCBI Taxonomy" id="2763670"/>
    <lineage>
        <taxon>Bacteria</taxon>
        <taxon>Bacillati</taxon>
        <taxon>Bacillota</taxon>
        <taxon>Clostridia</taxon>
        <taxon>Lachnospirales</taxon>
        <taxon>Lachnospiraceae</taxon>
        <taxon>Wujia</taxon>
    </lineage>
</organism>
<evidence type="ECO:0000256" key="6">
    <source>
        <dbReference type="NCBIfam" id="TIGR01280"/>
    </source>
</evidence>
<dbReference type="InterPro" id="IPR037004">
    <property type="entry name" value="Exonuc_VII_ssu_sf"/>
</dbReference>
<dbReference type="Proteomes" id="UP000515819">
    <property type="component" value="Chromosome"/>
</dbReference>
<accession>A0A7G9FPS3</accession>
<comment type="similarity">
    <text evidence="1">Belongs to the XseB family.</text>
</comment>
<keyword evidence="5" id="KW-0269">Exonuclease</keyword>
<dbReference type="EMBL" id="CP060632">
    <property type="protein sequence ID" value="QNM00555.1"/>
    <property type="molecule type" value="Genomic_DNA"/>
</dbReference>
<dbReference type="GO" id="GO:0008855">
    <property type="term" value="F:exodeoxyribonuclease VII activity"/>
    <property type="evidence" value="ECO:0007669"/>
    <property type="project" value="UniProtKB-UniRule"/>
</dbReference>
<evidence type="ECO:0000256" key="3">
    <source>
        <dbReference type="ARBA" id="ARBA00022722"/>
    </source>
</evidence>
<keyword evidence="4 7" id="KW-0378">Hydrolase</keyword>
<dbReference type="SUPFAM" id="SSF116842">
    <property type="entry name" value="XseB-like"/>
    <property type="match status" value="1"/>
</dbReference>
<dbReference type="KEGG" id="wcp:H9Q76_04535"/>
<dbReference type="GO" id="GO:0006308">
    <property type="term" value="P:DNA catabolic process"/>
    <property type="evidence" value="ECO:0007669"/>
    <property type="project" value="UniProtKB-UniRule"/>
</dbReference>
<evidence type="ECO:0000256" key="5">
    <source>
        <dbReference type="ARBA" id="ARBA00022839"/>
    </source>
</evidence>
<dbReference type="Gene3D" id="1.10.287.1040">
    <property type="entry name" value="Exonuclease VII, small subunit"/>
    <property type="match status" value="1"/>
</dbReference>
<dbReference type="GO" id="GO:0009318">
    <property type="term" value="C:exodeoxyribonuclease VII complex"/>
    <property type="evidence" value="ECO:0007669"/>
    <property type="project" value="UniProtKB-UniRule"/>
</dbReference>
<protein>
    <recommendedName>
        <fullName evidence="6">Exodeoxyribonuclease VII small subunit</fullName>
        <ecNumber evidence="6">3.1.11.6</ecNumber>
    </recommendedName>
</protein>
<dbReference type="PIRSF" id="PIRSF006488">
    <property type="entry name" value="Exonuc_VII_S"/>
    <property type="match status" value="1"/>
</dbReference>
<name>A0A7G9FPS3_9FIRM</name>
<evidence type="ECO:0000313" key="8">
    <source>
        <dbReference type="Proteomes" id="UP000515819"/>
    </source>
</evidence>
<dbReference type="Pfam" id="PF02609">
    <property type="entry name" value="Exonuc_VII_S"/>
    <property type="match status" value="1"/>
</dbReference>
<reference evidence="7 8" key="1">
    <citation type="submission" date="2020-08" db="EMBL/GenBank/DDBJ databases">
        <authorList>
            <person name="Liu C."/>
            <person name="Sun Q."/>
        </authorList>
    </citation>
    <scope>NUCLEOTIDE SEQUENCE [LARGE SCALE GENOMIC DNA]</scope>
    <source>
        <strain evidence="7 8">NSJ-4</strain>
    </source>
</reference>
<dbReference type="PANTHER" id="PTHR34137:SF1">
    <property type="entry name" value="EXODEOXYRIBONUCLEASE 7 SMALL SUBUNIT"/>
    <property type="match status" value="1"/>
</dbReference>
<sequence>MAEKKKELNIEEAFARLEEINKLLENPDTNLKDSMTLYAEGVELANACKEELAGVEKEIKILDEV</sequence>
<dbReference type="InterPro" id="IPR003761">
    <property type="entry name" value="Exonuc_VII_S"/>
</dbReference>
<evidence type="ECO:0000313" key="7">
    <source>
        <dbReference type="EMBL" id="QNM00555.1"/>
    </source>
</evidence>
<dbReference type="GO" id="GO:0005829">
    <property type="term" value="C:cytosol"/>
    <property type="evidence" value="ECO:0007669"/>
    <property type="project" value="TreeGrafter"/>
</dbReference>
<dbReference type="EC" id="3.1.11.6" evidence="6"/>
<dbReference type="PANTHER" id="PTHR34137">
    <property type="entry name" value="EXODEOXYRIBONUCLEASE 7 SMALL SUBUNIT"/>
    <property type="match status" value="1"/>
</dbReference>
<dbReference type="RefSeq" id="WP_021984999.1">
    <property type="nucleotide sequence ID" value="NZ_CP060632.1"/>
</dbReference>
<keyword evidence="2" id="KW-0963">Cytoplasm</keyword>
<evidence type="ECO:0000256" key="2">
    <source>
        <dbReference type="ARBA" id="ARBA00022490"/>
    </source>
</evidence>
<dbReference type="NCBIfam" id="TIGR01280">
    <property type="entry name" value="xseB"/>
    <property type="match status" value="1"/>
</dbReference>
<dbReference type="AlphaFoldDB" id="A0A7G9FPS3"/>
<evidence type="ECO:0000256" key="4">
    <source>
        <dbReference type="ARBA" id="ARBA00022801"/>
    </source>
</evidence>